<evidence type="ECO:0000313" key="4">
    <source>
        <dbReference type="EMBL" id="SBV24970.1"/>
    </source>
</evidence>
<dbReference type="STRING" id="307121.GA0070620_0273"/>
<dbReference type="EMBL" id="LT598496">
    <property type="protein sequence ID" value="SBV25270.1"/>
    <property type="molecule type" value="Genomic_DNA"/>
</dbReference>
<dbReference type="NCBIfam" id="NF033542">
    <property type="entry name" value="transpos_IS110"/>
    <property type="match status" value="1"/>
</dbReference>
<dbReference type="EMBL" id="LT598496">
    <property type="protein sequence ID" value="SBV24832.1"/>
    <property type="molecule type" value="Genomic_DNA"/>
</dbReference>
<dbReference type="Pfam" id="PF02371">
    <property type="entry name" value="Transposase_20"/>
    <property type="match status" value="1"/>
</dbReference>
<feature type="domain" description="Transposase IS110-like N-terminal" evidence="1">
    <location>
        <begin position="5"/>
        <end position="165"/>
    </location>
</feature>
<dbReference type="RefSeq" id="WP_091587764.1">
    <property type="nucleotide sequence ID" value="NZ_JBHRWG010000002.1"/>
</dbReference>
<dbReference type="PANTHER" id="PTHR33055">
    <property type="entry name" value="TRANSPOSASE FOR INSERTION SEQUENCE ELEMENT IS1111A"/>
    <property type="match status" value="1"/>
</dbReference>
<dbReference type="Proteomes" id="UP000199393">
    <property type="component" value="Chromosome I"/>
</dbReference>
<evidence type="ECO:0000313" key="8">
    <source>
        <dbReference type="EMBL" id="SBV27830.1"/>
    </source>
</evidence>
<dbReference type="EMBL" id="LT598496">
    <property type="protein sequence ID" value="SBV26923.1"/>
    <property type="molecule type" value="Genomic_DNA"/>
</dbReference>
<dbReference type="AlphaFoldDB" id="A0A1C3NDG3"/>
<dbReference type="Pfam" id="PF01548">
    <property type="entry name" value="DEDD_Tnp_IS110"/>
    <property type="match status" value="1"/>
</dbReference>
<proteinExistence type="predicted"/>
<dbReference type="InterPro" id="IPR047650">
    <property type="entry name" value="Transpos_IS110"/>
</dbReference>
<reference evidence="9" key="2">
    <citation type="submission" date="2016-06" db="EMBL/GenBank/DDBJ databases">
        <authorList>
            <person name="Kjaerup R.B."/>
            <person name="Dalgaard T.S."/>
            <person name="Juul-Madsen H.R."/>
        </authorList>
    </citation>
    <scope>NUCLEOTIDE SEQUENCE [LARGE SCALE GENOMIC DNA]</scope>
    <source>
        <strain evidence="9">DSM 45344</strain>
    </source>
</reference>
<dbReference type="GO" id="GO:0004803">
    <property type="term" value="F:transposase activity"/>
    <property type="evidence" value="ECO:0007669"/>
    <property type="project" value="InterPro"/>
</dbReference>
<dbReference type="InterPro" id="IPR003346">
    <property type="entry name" value="Transposase_20"/>
</dbReference>
<dbReference type="GO" id="GO:0006313">
    <property type="term" value="P:DNA transposition"/>
    <property type="evidence" value="ECO:0007669"/>
    <property type="project" value="InterPro"/>
</dbReference>
<name>A0A1C3NDG3_9ACTN</name>
<dbReference type="OrthoDB" id="3188901at2"/>
<dbReference type="InterPro" id="IPR002525">
    <property type="entry name" value="Transp_IS110-like_N"/>
</dbReference>
<dbReference type="EMBL" id="LT598496">
    <property type="protein sequence ID" value="SBV27830.1"/>
    <property type="molecule type" value="Genomic_DNA"/>
</dbReference>
<feature type="domain" description="Transposase IS116/IS110/IS902 C-terminal" evidence="2">
    <location>
        <begin position="274"/>
        <end position="357"/>
    </location>
</feature>
<dbReference type="EMBL" id="LT598496">
    <property type="protein sequence ID" value="SBV24970.1"/>
    <property type="molecule type" value="Genomic_DNA"/>
</dbReference>
<dbReference type="EMBL" id="LT598496">
    <property type="protein sequence ID" value="SBV25233.1"/>
    <property type="molecule type" value="Genomic_DNA"/>
</dbReference>
<reference evidence="10" key="1">
    <citation type="submission" date="2016-06" db="EMBL/GenBank/DDBJ databases">
        <authorList>
            <person name="Varghese N."/>
            <person name="Submissions Spin"/>
        </authorList>
    </citation>
    <scope>NUCLEOTIDE SEQUENCE [LARGE SCALE GENOMIC DNA]</scope>
    <source>
        <strain evidence="10">DSM 45344</strain>
    </source>
</reference>
<keyword evidence="10" id="KW-1185">Reference proteome</keyword>
<evidence type="ECO:0000259" key="2">
    <source>
        <dbReference type="Pfam" id="PF02371"/>
    </source>
</evidence>
<gene>
    <name evidence="3" type="ORF">GA0070620_0273</name>
    <name evidence="4" type="ORF">GA0070620_0436</name>
    <name evidence="5" type="ORF">GA0070620_0704</name>
    <name evidence="6" type="ORF">GA0070620_0741</name>
    <name evidence="7" type="ORF">GA0070620_2420</name>
    <name evidence="8" type="ORF">GA0070620_3360</name>
    <name evidence="9" type="ORF">GA0070620_6187</name>
</gene>
<protein>
    <submittedName>
        <fullName evidence="9">Transposase</fullName>
    </submittedName>
</protein>
<dbReference type="PATRIC" id="fig|307121.4.peg.2482"/>
<reference evidence="10" key="3">
    <citation type="submission" date="2016-06" db="EMBL/GenBank/DDBJ databases">
        <authorList>
            <person name="Varghese N."/>
        </authorList>
    </citation>
    <scope>NUCLEOTIDE SEQUENCE [LARGE SCALE GENOMIC DNA]</scope>
    <source>
        <strain evidence="10">DSM 45344</strain>
    </source>
</reference>
<evidence type="ECO:0000313" key="9">
    <source>
        <dbReference type="EMBL" id="SBV30589.1"/>
    </source>
</evidence>
<evidence type="ECO:0000313" key="5">
    <source>
        <dbReference type="EMBL" id="SBV25233.1"/>
    </source>
</evidence>
<evidence type="ECO:0000313" key="7">
    <source>
        <dbReference type="EMBL" id="SBV26923.1"/>
    </source>
</evidence>
<sequence>MAVAVGVDVAKEFHWAALVHSETGRVLASRKVDNDPSAIQVLIDDIRAVQAEYGPATVAIDVLGGIAGLLQVMLVDAGLRLVHVSGLAVNRARRATRGGEHKSDPRDAKVIADQIRLRADELRPVEPATEAGSELRLLVGRRRELVVDQTRRIGRLRDLLASIHPGLERVVDPTHKVDTALLARYVTPTEIRRAGRRRISEYLRTTGRHHSTVIDALVDKALTAAGAQHVTVPGEAVAADIVRDLAREVLACRDKLADLDKRIHDALDRHPDAALIQSLPGMGATLTAEFLAVAGGITRFPTGDQLASAAGLAPVLQQSGKVHYLRRATSGDKTLKRVFYQSAFCALQRDPASRAFYDRKRAEGKRHHQALIALARRRINVLHAILRTRQPYRLTHALTA</sequence>
<evidence type="ECO:0000313" key="3">
    <source>
        <dbReference type="EMBL" id="SBV24832.1"/>
    </source>
</evidence>
<accession>A0A1C3NDG3</accession>
<dbReference type="PANTHER" id="PTHR33055:SF3">
    <property type="entry name" value="PUTATIVE TRANSPOSASE FOR IS117-RELATED"/>
    <property type="match status" value="1"/>
</dbReference>
<dbReference type="EMBL" id="LT598496">
    <property type="protein sequence ID" value="SBV30589.1"/>
    <property type="molecule type" value="Genomic_DNA"/>
</dbReference>
<organism evidence="9 10">
    <name type="scientific">Micromonospora krabiensis</name>
    <dbReference type="NCBI Taxonomy" id="307121"/>
    <lineage>
        <taxon>Bacteria</taxon>
        <taxon>Bacillati</taxon>
        <taxon>Actinomycetota</taxon>
        <taxon>Actinomycetes</taxon>
        <taxon>Micromonosporales</taxon>
        <taxon>Micromonosporaceae</taxon>
        <taxon>Micromonospora</taxon>
    </lineage>
</organism>
<dbReference type="GO" id="GO:0003677">
    <property type="term" value="F:DNA binding"/>
    <property type="evidence" value="ECO:0007669"/>
    <property type="project" value="InterPro"/>
</dbReference>
<evidence type="ECO:0000313" key="6">
    <source>
        <dbReference type="EMBL" id="SBV25270.1"/>
    </source>
</evidence>
<evidence type="ECO:0000313" key="10">
    <source>
        <dbReference type="Proteomes" id="UP000199393"/>
    </source>
</evidence>
<evidence type="ECO:0000259" key="1">
    <source>
        <dbReference type="Pfam" id="PF01548"/>
    </source>
</evidence>